<proteinExistence type="predicted"/>
<dbReference type="STRING" id="1408416.GCA_000702765_00166"/>
<reference evidence="2 3" key="1">
    <citation type="submission" date="2019-01" db="EMBL/GenBank/DDBJ databases">
        <authorList>
            <consortium name="Pathogen Informatics"/>
        </authorList>
    </citation>
    <scope>NUCLEOTIDE SEQUENCE [LARGE SCALE GENOMIC DNA]</scope>
    <source>
        <strain evidence="2 3">NCTC10172</strain>
    </source>
</reference>
<protein>
    <submittedName>
        <fullName evidence="2">Uncharacterized protein</fullName>
    </submittedName>
</protein>
<sequence>MYFFGVFLLLFMIPTKVERNYKIGLEAIRDNLKYNGEIIEAAYYDEEKIYYLVYARNGFGSLGKVFAYYDYLDYFFHMIEVDSFASSKVTLYTYGSKKVPNYVVKGKIDPIIYPALIFMLTGGVLIYISYRRKNKPMISMKENQKVSQEDNAIDGYKIALAAYFSNDYQKAYAYFAKDITYKDTPVYLLKLKEHLDISLEEAMYQEVLKAIEDNDKRLAIYFLSSLENYKDGKALLEEIKTQNIIAEKERIYQKAVELSKSEFKADKVKSIKLFKIIFEYKDSQKYIEQYELIKKKKFNKYKKIVVTVSTLVIVLFISVPIIFNEFYVKKEIKYSEGLSYIYDKNYDEARKIFNELNNYKDAKKISTLIFGLELLDLNHYEEAINQFKDAGYEIIFIYDIGYETPITTSPNTIIDGTRVTTDIEPSEFKITSNIYQFKEWEYKSYNFNIYIDQPIKLYFEAIWIRK</sequence>
<name>A0A449BLB8_9MOLU</name>
<evidence type="ECO:0000313" key="3">
    <source>
        <dbReference type="Proteomes" id="UP000290909"/>
    </source>
</evidence>
<organism evidence="2 3">
    <name type="scientific">Acholeplasma hippikon</name>
    <dbReference type="NCBI Taxonomy" id="264636"/>
    <lineage>
        <taxon>Bacteria</taxon>
        <taxon>Bacillati</taxon>
        <taxon>Mycoplasmatota</taxon>
        <taxon>Mollicutes</taxon>
        <taxon>Acholeplasmatales</taxon>
        <taxon>Acholeplasmataceae</taxon>
        <taxon>Acholeplasma</taxon>
    </lineage>
</organism>
<dbReference type="KEGG" id="ahk:NCTC10172_01301"/>
<keyword evidence="1" id="KW-1133">Transmembrane helix</keyword>
<dbReference type="Proteomes" id="UP000290909">
    <property type="component" value="Chromosome"/>
</dbReference>
<keyword evidence="1" id="KW-0812">Transmembrane</keyword>
<dbReference type="EMBL" id="LR215050">
    <property type="protein sequence ID" value="VEU83227.1"/>
    <property type="molecule type" value="Genomic_DNA"/>
</dbReference>
<feature type="transmembrane region" description="Helical" evidence="1">
    <location>
        <begin position="111"/>
        <end position="130"/>
    </location>
</feature>
<evidence type="ECO:0000256" key="1">
    <source>
        <dbReference type="SAM" id="Phobius"/>
    </source>
</evidence>
<keyword evidence="1" id="KW-0472">Membrane</keyword>
<feature type="transmembrane region" description="Helical" evidence="1">
    <location>
        <begin position="304"/>
        <end position="323"/>
    </location>
</feature>
<gene>
    <name evidence="2" type="ORF">NCTC10172_01301</name>
</gene>
<dbReference type="InterPro" id="IPR011990">
    <property type="entry name" value="TPR-like_helical_dom_sf"/>
</dbReference>
<evidence type="ECO:0000313" key="2">
    <source>
        <dbReference type="EMBL" id="VEU83227.1"/>
    </source>
</evidence>
<keyword evidence="3" id="KW-1185">Reference proteome</keyword>
<dbReference type="AlphaFoldDB" id="A0A449BLB8"/>
<dbReference type="SUPFAM" id="SSF48452">
    <property type="entry name" value="TPR-like"/>
    <property type="match status" value="1"/>
</dbReference>
<accession>A0A449BLB8</accession>